<dbReference type="InterPro" id="IPR002204">
    <property type="entry name" value="3-OH-isobutyrate_DH-rel_CS"/>
</dbReference>
<evidence type="ECO:0000313" key="8">
    <source>
        <dbReference type="Proteomes" id="UP000694865"/>
    </source>
</evidence>
<feature type="compositionally biased region" description="Polar residues" evidence="6">
    <location>
        <begin position="137"/>
        <end position="156"/>
    </location>
</feature>
<dbReference type="InterPro" id="IPR013328">
    <property type="entry name" value="6PGD_dom2"/>
</dbReference>
<dbReference type="SUPFAM" id="SSF48179">
    <property type="entry name" value="6-phosphogluconate dehydrogenase C-terminal domain-like"/>
    <property type="match status" value="1"/>
</dbReference>
<dbReference type="SUPFAM" id="SSF63748">
    <property type="entry name" value="Tudor/PWWP/MBT"/>
    <property type="match status" value="1"/>
</dbReference>
<evidence type="ECO:0000256" key="3">
    <source>
        <dbReference type="ARBA" id="ARBA00022454"/>
    </source>
</evidence>
<keyword evidence="8" id="KW-1185">Reference proteome</keyword>
<evidence type="ECO:0000256" key="4">
    <source>
        <dbReference type="ARBA" id="ARBA00030287"/>
    </source>
</evidence>
<dbReference type="InterPro" id="IPR029154">
    <property type="entry name" value="HIBADH-like_NADP-bd"/>
</dbReference>
<protein>
    <recommendedName>
        <fullName evidence="5">Cytokine-like nuclear factor N-PAC</fullName>
    </recommendedName>
    <alternativeName>
        <fullName evidence="4">Glyoxylate reductase 1 homolog</fullName>
    </alternativeName>
</protein>
<dbReference type="RefSeq" id="XP_002738027.1">
    <property type="nucleotide sequence ID" value="XM_002737981.2"/>
</dbReference>
<dbReference type="SMART" id="SM00293">
    <property type="entry name" value="PWWP"/>
    <property type="match status" value="1"/>
</dbReference>
<evidence type="ECO:0000256" key="1">
    <source>
        <dbReference type="ARBA" id="ARBA00004286"/>
    </source>
</evidence>
<dbReference type="PROSITE" id="PS50812">
    <property type="entry name" value="PWWP"/>
    <property type="match status" value="1"/>
</dbReference>
<name>A0ABM0GV74_SACKO</name>
<dbReference type="Gene3D" id="1.10.1040.10">
    <property type="entry name" value="N-(1-d-carboxylethyl)-l-norvaline Dehydrogenase, domain 2"/>
    <property type="match status" value="1"/>
</dbReference>
<dbReference type="InterPro" id="IPR035501">
    <property type="entry name" value="GLYR1_PWWP"/>
</dbReference>
<evidence type="ECO:0000256" key="6">
    <source>
        <dbReference type="SAM" id="MobiDB-lite"/>
    </source>
</evidence>
<dbReference type="CDD" id="cd05836">
    <property type="entry name" value="PWWP_GLYR1"/>
    <property type="match status" value="1"/>
</dbReference>
<dbReference type="SUPFAM" id="SSF51735">
    <property type="entry name" value="NAD(P)-binding Rossmann-fold domains"/>
    <property type="match status" value="1"/>
</dbReference>
<dbReference type="Proteomes" id="UP000694865">
    <property type="component" value="Unplaced"/>
</dbReference>
<dbReference type="Pfam" id="PF00855">
    <property type="entry name" value="PWWP"/>
    <property type="match status" value="1"/>
</dbReference>
<organism evidence="8 9">
    <name type="scientific">Saccoglossus kowalevskii</name>
    <name type="common">Acorn worm</name>
    <dbReference type="NCBI Taxonomy" id="10224"/>
    <lineage>
        <taxon>Eukaryota</taxon>
        <taxon>Metazoa</taxon>
        <taxon>Hemichordata</taxon>
        <taxon>Enteropneusta</taxon>
        <taxon>Harrimaniidae</taxon>
        <taxon>Saccoglossus</taxon>
    </lineage>
</organism>
<reference evidence="9" key="1">
    <citation type="submission" date="2025-08" db="UniProtKB">
        <authorList>
            <consortium name="RefSeq"/>
        </authorList>
    </citation>
    <scope>IDENTIFICATION</scope>
    <source>
        <tissue evidence="9">Testes</tissue>
    </source>
</reference>
<comment type="subcellular location">
    <subcellularLocation>
        <location evidence="1">Chromosome</location>
    </subcellularLocation>
</comment>
<evidence type="ECO:0000259" key="7">
    <source>
        <dbReference type="PROSITE" id="PS50812"/>
    </source>
</evidence>
<dbReference type="Pfam" id="PF14833">
    <property type="entry name" value="NAD_binding_11"/>
    <property type="match status" value="1"/>
</dbReference>
<feature type="compositionally biased region" description="Low complexity" evidence="6">
    <location>
        <begin position="160"/>
        <end position="175"/>
    </location>
</feature>
<dbReference type="Pfam" id="PF03446">
    <property type="entry name" value="NAD_binding_2"/>
    <property type="match status" value="1"/>
</dbReference>
<feature type="domain" description="PWWP" evidence="7">
    <location>
        <begin position="7"/>
        <end position="66"/>
    </location>
</feature>
<evidence type="ECO:0000256" key="2">
    <source>
        <dbReference type="ARBA" id="ARBA00007598"/>
    </source>
</evidence>
<dbReference type="InterPro" id="IPR051265">
    <property type="entry name" value="HIBADH-related_NP60_sf"/>
</dbReference>
<evidence type="ECO:0000256" key="5">
    <source>
        <dbReference type="ARBA" id="ARBA00034140"/>
    </source>
</evidence>
<dbReference type="InterPro" id="IPR008927">
    <property type="entry name" value="6-PGluconate_DH-like_C_sf"/>
</dbReference>
<sequence length="506" mass="54575">MAAKFNLGDLVWAKLSSFPAWPGKVVRPMKNVKKPTGKKPVHFIFFFGTQDYAWVKDDNLKPYVEYKEKLSKAAKGIRFQRAIEAIEDVISNMSSDRSRALDRQRPPPEGQEDDIFPKARSKKDYSRFLGKPKGEVTKTTLPPQNPISNKTSYASKRTSEAISSRRSSESSGSTGLATKRSRTQVNHVTPLSSSPAAAVPSSKEIVSEPKVVKDRISPTIARVGFIGLGTMGHGMATSLINSGHTLTVWNRTDDKCNDIVTLGASKAASAAEVVQTSDITFCSVADPEALRDVVFNLGGVLEGIKSGKGFVSMSTVDAETSKDVNEAVTARGGRFLEAPVLGSKKQSIDGTLIILSAGDKTLFQDCESSFSAMSKKFLHLGNVGSATQMKIALNLLFGSVTASLAESMALAEKAGLDCSALMDILTTGLILDPMVKAQGKAMLNDDYPLTACLNNMQKDMRLVLSMGDEYSQQLPVAAAVNEMYKKAKSLGHGDEDMSAIYKAYSQ</sequence>
<dbReference type="Gene3D" id="2.30.30.140">
    <property type="match status" value="1"/>
</dbReference>
<feature type="compositionally biased region" description="Basic and acidic residues" evidence="6">
    <location>
        <begin position="96"/>
        <end position="106"/>
    </location>
</feature>
<dbReference type="GeneID" id="100367134"/>
<dbReference type="Gene3D" id="3.40.50.720">
    <property type="entry name" value="NAD(P)-binding Rossmann-like Domain"/>
    <property type="match status" value="1"/>
</dbReference>
<keyword evidence="3" id="KW-0158">Chromosome</keyword>
<dbReference type="PROSITE" id="PS00895">
    <property type="entry name" value="3_HYDROXYISOBUT_DH"/>
    <property type="match status" value="1"/>
</dbReference>
<accession>A0ABM0GV74</accession>
<dbReference type="InterPro" id="IPR036291">
    <property type="entry name" value="NAD(P)-bd_dom_sf"/>
</dbReference>
<evidence type="ECO:0000313" key="9">
    <source>
        <dbReference type="RefSeq" id="XP_002738027.1"/>
    </source>
</evidence>
<comment type="similarity">
    <text evidence="2">Belongs to the HIBADH-related family. NP60 subfamily.</text>
</comment>
<feature type="compositionally biased region" description="Basic and acidic residues" evidence="6">
    <location>
        <begin position="122"/>
        <end position="136"/>
    </location>
</feature>
<dbReference type="PANTHER" id="PTHR43580:SF2">
    <property type="entry name" value="CYTOKINE-LIKE NUCLEAR FACTOR N-PAC"/>
    <property type="match status" value="1"/>
</dbReference>
<proteinExistence type="inferred from homology"/>
<dbReference type="InterPro" id="IPR000313">
    <property type="entry name" value="PWWP_dom"/>
</dbReference>
<feature type="region of interest" description="Disordered" evidence="6">
    <location>
        <begin position="94"/>
        <end position="197"/>
    </location>
</feature>
<dbReference type="PANTHER" id="PTHR43580">
    <property type="entry name" value="OXIDOREDUCTASE GLYR1-RELATED"/>
    <property type="match status" value="1"/>
</dbReference>
<dbReference type="InterPro" id="IPR006115">
    <property type="entry name" value="6PGDH_NADP-bd"/>
</dbReference>
<gene>
    <name evidence="9" type="primary">LOC100367134</name>
</gene>